<feature type="chain" id="PRO_5046269734" evidence="1">
    <location>
        <begin position="21"/>
        <end position="937"/>
    </location>
</feature>
<dbReference type="InterPro" id="IPR008969">
    <property type="entry name" value="CarboxyPept-like_regulatory"/>
</dbReference>
<dbReference type="RefSeq" id="WP_237876897.1">
    <property type="nucleotide sequence ID" value="NZ_JAKLTR010000028.1"/>
</dbReference>
<evidence type="ECO:0000313" key="3">
    <source>
        <dbReference type="EMBL" id="MCG2617934.1"/>
    </source>
</evidence>
<keyword evidence="4" id="KW-1185">Reference proteome</keyword>
<accession>A0ABS9L0E3</accession>
<dbReference type="SUPFAM" id="SSF49464">
    <property type="entry name" value="Carboxypeptidase regulatory domain-like"/>
    <property type="match status" value="1"/>
</dbReference>
<dbReference type="Proteomes" id="UP001165367">
    <property type="component" value="Unassembled WGS sequence"/>
</dbReference>
<evidence type="ECO:0000256" key="1">
    <source>
        <dbReference type="SAM" id="SignalP"/>
    </source>
</evidence>
<comment type="caution">
    <text evidence="3">The sequence shown here is derived from an EMBL/GenBank/DDBJ whole genome shotgun (WGS) entry which is preliminary data.</text>
</comment>
<gene>
    <name evidence="3" type="ORF">LZZ85_26770</name>
</gene>
<feature type="signal peptide" evidence="1">
    <location>
        <begin position="1"/>
        <end position="20"/>
    </location>
</feature>
<evidence type="ECO:0000259" key="2">
    <source>
        <dbReference type="Pfam" id="PF14905"/>
    </source>
</evidence>
<protein>
    <submittedName>
        <fullName evidence="3">Outer membrane beta-barrel protein</fullName>
    </submittedName>
</protein>
<keyword evidence="1" id="KW-0732">Signal</keyword>
<dbReference type="Pfam" id="PF14905">
    <property type="entry name" value="OMP_b-brl_3"/>
    <property type="match status" value="1"/>
</dbReference>
<dbReference type="SUPFAM" id="SSF56935">
    <property type="entry name" value="Porins"/>
    <property type="match status" value="1"/>
</dbReference>
<name>A0ABS9L0E3_9BACT</name>
<organism evidence="3 4">
    <name type="scientific">Terrimonas ginsenosidimutans</name>
    <dbReference type="NCBI Taxonomy" id="2908004"/>
    <lineage>
        <taxon>Bacteria</taxon>
        <taxon>Pseudomonadati</taxon>
        <taxon>Bacteroidota</taxon>
        <taxon>Chitinophagia</taxon>
        <taxon>Chitinophagales</taxon>
        <taxon>Chitinophagaceae</taxon>
        <taxon>Terrimonas</taxon>
    </lineage>
</organism>
<reference evidence="3" key="1">
    <citation type="submission" date="2022-01" db="EMBL/GenBank/DDBJ databases">
        <authorList>
            <person name="Jo J.-H."/>
            <person name="Im W.-T."/>
        </authorList>
    </citation>
    <scope>NUCLEOTIDE SEQUENCE</scope>
    <source>
        <strain evidence="3">NA20</strain>
    </source>
</reference>
<evidence type="ECO:0000313" key="4">
    <source>
        <dbReference type="Proteomes" id="UP001165367"/>
    </source>
</evidence>
<dbReference type="InterPro" id="IPR041700">
    <property type="entry name" value="OMP_b-brl_3"/>
</dbReference>
<dbReference type="EMBL" id="JAKLTR010000028">
    <property type="protein sequence ID" value="MCG2617934.1"/>
    <property type="molecule type" value="Genomic_DNA"/>
</dbReference>
<feature type="domain" description="Outer membrane protein beta-barrel" evidence="2">
    <location>
        <begin position="469"/>
        <end position="780"/>
    </location>
</feature>
<sequence length="937" mass="104679">MRKILLMLAVIFGLISIASAQGTLKGRVIDSTNKQPLSLATVTIFKAVDTVIITYRLSDPEGNFKVPGIPFDVNCRMVISFSGFGVYRKEFIISAGDGVKDLGDVYMAPDAKSLDEVLVIAERPPVIVKKDTIEFNASAFKTLPNALVEDLLKKLPGVQVDKDGNIAVNGKVVNRILVDGKTFFGDDPKMATRNLPANVIDKVQVTDDKDELMRNGDDNINNVGKVINITLKKGVKKGWFGKLYAGGGTDELYEAGGIANIYRDTLQLSVLAYANNLNRPGFSFSELMQTGGMQRNQAASSGSSITINNSSSGSSSVSINGVNFGGSQNGGVASSKGVGFNLNHAPSAKKSLFLQYFYGNVRNNRISESETQQFNGDTIVSNQTALRSLSITNAHNIGAGARLKPDSVTNILINANYTLGLTNENRASVINSSSNILGALSAGDVIQRNLSDNHYYRHSVSITRMSKTKKGRRFTVNHNLDINNRYNDFNTNTGLDFFYPTPYDSLAAQLRNERIPRTDASVAFNYSEPLSKKMTIRMGGRYEYGKVNNDVNTFSKDPNNQAPDVPDALRTSSFERNSNRILLTPGLEFKWKNLTVTPSARALFQYVDNDLASLPAPLKQKSTNILPALGIVFKQINLNYSRDVILPSYTYLIPVTDNTNPYYISKGNTSLEPSRRDNFSVNYYFNDPKRFINVNFYGSGSFTRNDIIQSIMVDEKGVQTTMPVNADGSKNFYVNYNLYKQYKNNQKFIFSWNTGAYYSYNRNQLLYNSEISWQSTWTLNQWAGIGLNWNDKIEWNSNASLGHNFTRYSTTRFNKLKVNTRYWDNELIIRWPKHVIWETQCSYAFNSNAPAGVPKDVVRWNAAVNFTMLKDEVGVLRLSVFDILDQNQNANAYVNRNMITSSFTNTLTQYFMATFTYNVRAAGVKKKVGGRERFFLF</sequence>
<proteinExistence type="predicted"/>